<evidence type="ECO:0000259" key="10">
    <source>
        <dbReference type="PROSITE" id="PS50110"/>
    </source>
</evidence>
<keyword evidence="5" id="KW-0418">Kinase</keyword>
<comment type="catalytic activity">
    <reaction evidence="1">
        <text>ATP + protein L-histidine = ADP + protein N-phospho-L-histidine.</text>
        <dbReference type="EC" id="2.7.13.3"/>
    </reaction>
</comment>
<keyword evidence="7" id="KW-0175">Coiled coil</keyword>
<evidence type="ECO:0000256" key="3">
    <source>
        <dbReference type="ARBA" id="ARBA00022553"/>
    </source>
</evidence>
<evidence type="ECO:0000259" key="9">
    <source>
        <dbReference type="PROSITE" id="PS50109"/>
    </source>
</evidence>
<dbReference type="InterPro" id="IPR004358">
    <property type="entry name" value="Sig_transdc_His_kin-like_C"/>
</dbReference>
<accession>A0A9D1WA88</accession>
<dbReference type="PROSITE" id="PS50110">
    <property type="entry name" value="RESPONSE_REGULATORY"/>
    <property type="match status" value="1"/>
</dbReference>
<keyword evidence="8" id="KW-0472">Membrane</keyword>
<comment type="caution">
    <text evidence="11">The sequence shown here is derived from an EMBL/GenBank/DDBJ whole genome shotgun (WGS) entry which is preliminary data.</text>
</comment>
<evidence type="ECO:0000256" key="8">
    <source>
        <dbReference type="SAM" id="Phobius"/>
    </source>
</evidence>
<dbReference type="SUPFAM" id="SSF47384">
    <property type="entry name" value="Homodimeric domain of signal transducing histidine kinase"/>
    <property type="match status" value="1"/>
</dbReference>
<feature type="modified residue" description="4-aspartylphosphate" evidence="6">
    <location>
        <position position="633"/>
    </location>
</feature>
<dbReference type="SMART" id="SM00388">
    <property type="entry name" value="HisKA"/>
    <property type="match status" value="1"/>
</dbReference>
<dbReference type="SMART" id="SM00387">
    <property type="entry name" value="HATPase_c"/>
    <property type="match status" value="1"/>
</dbReference>
<reference evidence="11" key="2">
    <citation type="submission" date="2021-04" db="EMBL/GenBank/DDBJ databases">
        <authorList>
            <person name="Gilroy R."/>
        </authorList>
    </citation>
    <scope>NUCLEOTIDE SEQUENCE</scope>
    <source>
        <strain evidence="11">1719</strain>
    </source>
</reference>
<name>A0A9D1WA88_9SPHI</name>
<evidence type="ECO:0000313" key="11">
    <source>
        <dbReference type="EMBL" id="HIX55366.1"/>
    </source>
</evidence>
<dbReference type="Gene3D" id="3.40.50.2300">
    <property type="match status" value="1"/>
</dbReference>
<evidence type="ECO:0000256" key="4">
    <source>
        <dbReference type="ARBA" id="ARBA00022679"/>
    </source>
</evidence>
<dbReference type="CDD" id="cd17546">
    <property type="entry name" value="REC_hyHK_CKI1_RcsC-like"/>
    <property type="match status" value="1"/>
</dbReference>
<dbReference type="InterPro" id="IPR003661">
    <property type="entry name" value="HisK_dim/P_dom"/>
</dbReference>
<dbReference type="InterPro" id="IPR036097">
    <property type="entry name" value="HisK_dim/P_sf"/>
</dbReference>
<evidence type="ECO:0000313" key="12">
    <source>
        <dbReference type="Proteomes" id="UP000824156"/>
    </source>
</evidence>
<dbReference type="EMBL" id="DXEZ01000278">
    <property type="protein sequence ID" value="HIX55366.1"/>
    <property type="molecule type" value="Genomic_DNA"/>
</dbReference>
<evidence type="ECO:0000256" key="6">
    <source>
        <dbReference type="PROSITE-ProRule" id="PRU00169"/>
    </source>
</evidence>
<dbReference type="EC" id="2.7.13.3" evidence="2"/>
<dbReference type="Pfam" id="PF02518">
    <property type="entry name" value="HATPase_c"/>
    <property type="match status" value="1"/>
</dbReference>
<protein>
    <recommendedName>
        <fullName evidence="2">histidine kinase</fullName>
        <ecNumber evidence="2">2.7.13.3</ecNumber>
    </recommendedName>
</protein>
<dbReference type="InterPro" id="IPR001789">
    <property type="entry name" value="Sig_transdc_resp-reg_receiver"/>
</dbReference>
<evidence type="ECO:0000256" key="7">
    <source>
        <dbReference type="SAM" id="Coils"/>
    </source>
</evidence>
<dbReference type="Pfam" id="PF00072">
    <property type="entry name" value="Response_reg"/>
    <property type="match status" value="1"/>
</dbReference>
<dbReference type="PANTHER" id="PTHR43047">
    <property type="entry name" value="TWO-COMPONENT HISTIDINE PROTEIN KINASE"/>
    <property type="match status" value="1"/>
</dbReference>
<evidence type="ECO:0000256" key="2">
    <source>
        <dbReference type="ARBA" id="ARBA00012438"/>
    </source>
</evidence>
<dbReference type="PRINTS" id="PR00344">
    <property type="entry name" value="BCTRLSENSOR"/>
</dbReference>
<dbReference type="Proteomes" id="UP000824156">
    <property type="component" value="Unassembled WGS sequence"/>
</dbReference>
<dbReference type="GO" id="GO:0005886">
    <property type="term" value="C:plasma membrane"/>
    <property type="evidence" value="ECO:0007669"/>
    <property type="project" value="TreeGrafter"/>
</dbReference>
<dbReference type="PROSITE" id="PS50109">
    <property type="entry name" value="HIS_KIN"/>
    <property type="match status" value="1"/>
</dbReference>
<dbReference type="InterPro" id="IPR003594">
    <property type="entry name" value="HATPase_dom"/>
</dbReference>
<dbReference type="SUPFAM" id="SSF55874">
    <property type="entry name" value="ATPase domain of HSP90 chaperone/DNA topoisomerase II/histidine kinase"/>
    <property type="match status" value="1"/>
</dbReference>
<dbReference type="AlphaFoldDB" id="A0A9D1WA88"/>
<proteinExistence type="predicted"/>
<feature type="coiled-coil region" evidence="7">
    <location>
        <begin position="218"/>
        <end position="252"/>
    </location>
</feature>
<dbReference type="Gene3D" id="3.30.565.10">
    <property type="entry name" value="Histidine kinase-like ATPase, C-terminal domain"/>
    <property type="match status" value="1"/>
</dbReference>
<keyword evidence="8" id="KW-0812">Transmembrane</keyword>
<feature type="domain" description="Histidine kinase" evidence="9">
    <location>
        <begin position="345"/>
        <end position="562"/>
    </location>
</feature>
<reference evidence="11" key="1">
    <citation type="journal article" date="2021" name="PeerJ">
        <title>Extensive microbial diversity within the chicken gut microbiome revealed by metagenomics and culture.</title>
        <authorList>
            <person name="Gilroy R."/>
            <person name="Ravi A."/>
            <person name="Getino M."/>
            <person name="Pursley I."/>
            <person name="Horton D.L."/>
            <person name="Alikhan N.F."/>
            <person name="Baker D."/>
            <person name="Gharbi K."/>
            <person name="Hall N."/>
            <person name="Watson M."/>
            <person name="Adriaenssens E.M."/>
            <person name="Foster-Nyarko E."/>
            <person name="Jarju S."/>
            <person name="Secka A."/>
            <person name="Antonio M."/>
            <person name="Oren A."/>
            <person name="Chaudhuri R.R."/>
            <person name="La Ragione R."/>
            <person name="Hildebrand F."/>
            <person name="Pallen M.J."/>
        </authorList>
    </citation>
    <scope>NUCLEOTIDE SEQUENCE</scope>
    <source>
        <strain evidence="11">1719</strain>
    </source>
</reference>
<organism evidence="11 12">
    <name type="scientific">Candidatus Sphingobacterium stercoripullorum</name>
    <dbReference type="NCBI Taxonomy" id="2838759"/>
    <lineage>
        <taxon>Bacteria</taxon>
        <taxon>Pseudomonadati</taxon>
        <taxon>Bacteroidota</taxon>
        <taxon>Sphingobacteriia</taxon>
        <taxon>Sphingobacteriales</taxon>
        <taxon>Sphingobacteriaceae</taxon>
        <taxon>Sphingobacterium</taxon>
    </lineage>
</organism>
<dbReference type="GO" id="GO:0009927">
    <property type="term" value="F:histidine phosphotransfer kinase activity"/>
    <property type="evidence" value="ECO:0007669"/>
    <property type="project" value="TreeGrafter"/>
</dbReference>
<sequence>MDLLKKNTKIRNILLVLILVCTAVFFIIIIGSFLRYRDLQKKIYNVYNTLTYTSNEYNDIYALYNESEYYFRLFSIDFDPANLEHFKDNLTTITFMLDSLTSQTNLQGDLPKPLQLSLLEEREKLVSSFIELKQQISHLLDLSKDLDAYTEEVKQGNQHSAQDPVSAIDSTINTKDKYVVIKRKPLLKRLFKNKDDTIRLSEVEKVKELSTEITRIEQEKSNRILRNTEQKLNELRNSYEEMRATENKLLALNFEQLYQIEELINFLQTQEQELIASYTQKEVDSLLKKSQQFRHQIIISAMVIILMLAILIYYQFYTSYYQQKLMQEKAIASKKAEEKANILAEITHEIRTPINSLIGVIDVLKSSENTINEDQDNLLNSVYVNIQKTSQTVDDILNLSKIEQNSDPFITKFDIHRLAKEIHKIHQSQAWVKNIDIDLNFIQNSPLYIKSDEFRIKQIITNLLTNAIKYSGPDSKIKYRVEVKDEKLFIEIKDQGIGISSKIGDAIFNKFFTAVKDPSQYNSVGLGLYITNKLVQSLSGKITYKSKLKHGTTFTVEIPIITEIALKSEVIPDNKTIKQAAENFNWLIVDDNQINLLYIQQHFTKNTNIKLTHSVKEALLILKNNPADIIITDINMPLMSGGTLLKKIRSSDTWKEIIVIATSADYDQILKVEKQKELKFDLKLIKPFTNDSFYNIIFRGIEMRKNQMKNQ</sequence>
<feature type="domain" description="Response regulatory" evidence="10">
    <location>
        <begin position="585"/>
        <end position="701"/>
    </location>
</feature>
<evidence type="ECO:0000256" key="5">
    <source>
        <dbReference type="ARBA" id="ARBA00022777"/>
    </source>
</evidence>
<feature type="transmembrane region" description="Helical" evidence="8">
    <location>
        <begin position="297"/>
        <end position="317"/>
    </location>
</feature>
<keyword evidence="4" id="KW-0808">Transferase</keyword>
<dbReference type="CDD" id="cd00082">
    <property type="entry name" value="HisKA"/>
    <property type="match status" value="1"/>
</dbReference>
<dbReference type="Gene3D" id="1.10.287.130">
    <property type="match status" value="1"/>
</dbReference>
<keyword evidence="3 6" id="KW-0597">Phosphoprotein</keyword>
<dbReference type="SUPFAM" id="SSF52172">
    <property type="entry name" value="CheY-like"/>
    <property type="match status" value="1"/>
</dbReference>
<dbReference type="InterPro" id="IPR005467">
    <property type="entry name" value="His_kinase_dom"/>
</dbReference>
<gene>
    <name evidence="11" type="ORF">H9853_10085</name>
</gene>
<dbReference type="InterPro" id="IPR036890">
    <property type="entry name" value="HATPase_C_sf"/>
</dbReference>
<evidence type="ECO:0000256" key="1">
    <source>
        <dbReference type="ARBA" id="ARBA00000085"/>
    </source>
</evidence>
<dbReference type="PANTHER" id="PTHR43047:SF72">
    <property type="entry name" value="OSMOSENSING HISTIDINE PROTEIN KINASE SLN1"/>
    <property type="match status" value="1"/>
</dbReference>
<dbReference type="InterPro" id="IPR011006">
    <property type="entry name" value="CheY-like_superfamily"/>
</dbReference>
<dbReference type="GO" id="GO:0000155">
    <property type="term" value="F:phosphorelay sensor kinase activity"/>
    <property type="evidence" value="ECO:0007669"/>
    <property type="project" value="InterPro"/>
</dbReference>
<keyword evidence="8" id="KW-1133">Transmembrane helix</keyword>
<dbReference type="SMART" id="SM00448">
    <property type="entry name" value="REC"/>
    <property type="match status" value="1"/>
</dbReference>
<dbReference type="Pfam" id="PF00512">
    <property type="entry name" value="HisKA"/>
    <property type="match status" value="1"/>
</dbReference>
<feature type="transmembrane region" description="Helical" evidence="8">
    <location>
        <begin position="12"/>
        <end position="34"/>
    </location>
</feature>